<evidence type="ECO:0000313" key="4">
    <source>
        <dbReference type="Proteomes" id="UP000663852"/>
    </source>
</evidence>
<reference evidence="1" key="1">
    <citation type="submission" date="2021-02" db="EMBL/GenBank/DDBJ databases">
        <authorList>
            <person name="Nowell W R."/>
        </authorList>
    </citation>
    <scope>NUCLEOTIDE SEQUENCE</scope>
</reference>
<gene>
    <name evidence="1" type="ORF">EDS130_LOCUS32426</name>
    <name evidence="2" type="ORF">XAT740_LOCUS35201</name>
</gene>
<dbReference type="EMBL" id="CAJNOR010003506">
    <property type="protein sequence ID" value="CAF1420600.1"/>
    <property type="molecule type" value="Genomic_DNA"/>
</dbReference>
<accession>A0A815G710</accession>
<name>A0A815G710_ADIRI</name>
<protein>
    <submittedName>
        <fullName evidence="1">Uncharacterized protein</fullName>
    </submittedName>
</protein>
<evidence type="ECO:0000313" key="3">
    <source>
        <dbReference type="Proteomes" id="UP000663828"/>
    </source>
</evidence>
<organism evidence="1 4">
    <name type="scientific">Adineta ricciae</name>
    <name type="common">Rotifer</name>
    <dbReference type="NCBI Taxonomy" id="249248"/>
    <lineage>
        <taxon>Eukaryota</taxon>
        <taxon>Metazoa</taxon>
        <taxon>Spiralia</taxon>
        <taxon>Gnathifera</taxon>
        <taxon>Rotifera</taxon>
        <taxon>Eurotatoria</taxon>
        <taxon>Bdelloidea</taxon>
        <taxon>Adinetida</taxon>
        <taxon>Adinetidae</taxon>
        <taxon>Adineta</taxon>
    </lineage>
</organism>
<dbReference type="OrthoDB" id="10026295at2759"/>
<evidence type="ECO:0000313" key="1">
    <source>
        <dbReference type="EMBL" id="CAF1335334.1"/>
    </source>
</evidence>
<comment type="caution">
    <text evidence="1">The sequence shown here is derived from an EMBL/GenBank/DDBJ whole genome shotgun (WGS) entry which is preliminary data.</text>
</comment>
<dbReference type="EMBL" id="CAJNOJ010000248">
    <property type="protein sequence ID" value="CAF1335334.1"/>
    <property type="molecule type" value="Genomic_DNA"/>
</dbReference>
<proteinExistence type="predicted"/>
<dbReference type="SUPFAM" id="SSF69322">
    <property type="entry name" value="Tricorn protease domain 2"/>
    <property type="match status" value="1"/>
</dbReference>
<sequence length="272" mass="30475">MASKVLNQSNKLNFDSFKEQPRLTISIENRMAILAANENFLLCDITNGLLLIDEQGNEKIIIPVGFSAQAGCWSSHLNQFLISDGSGKNLYALDINTEQLQAVKKIIGGVRSCTCYEETFMCAIGPRGEKIEKYNLSNWQLEGMFAIRDVSQIKFNSDGTHVGVILDDPEGVVWSAFSFALYNPQDMSLLQQSTYIDAGHYCCLIPLPLNGQFEYLATIYTENYIYLLDSNGQLKETLADKHVKKVISAAIINSKCLVLRTEEPDELQFYSL</sequence>
<keyword evidence="3" id="KW-1185">Reference proteome</keyword>
<dbReference type="AlphaFoldDB" id="A0A815G710"/>
<dbReference type="Proteomes" id="UP000663828">
    <property type="component" value="Unassembled WGS sequence"/>
</dbReference>
<dbReference type="Proteomes" id="UP000663852">
    <property type="component" value="Unassembled WGS sequence"/>
</dbReference>
<evidence type="ECO:0000313" key="2">
    <source>
        <dbReference type="EMBL" id="CAF1420600.1"/>
    </source>
</evidence>